<dbReference type="InterPro" id="IPR005149">
    <property type="entry name" value="Tscrpt_reg_PadR_N"/>
</dbReference>
<dbReference type="RefSeq" id="WP_141790564.1">
    <property type="nucleotide sequence ID" value="NZ_BAAAKX010000008.1"/>
</dbReference>
<protein>
    <submittedName>
        <fullName evidence="4">DNA-binding PadR family transcriptional regulator</fullName>
    </submittedName>
</protein>
<keyword evidence="4" id="KW-0238">DNA-binding</keyword>
<dbReference type="InterPro" id="IPR036390">
    <property type="entry name" value="WH_DNA-bd_sf"/>
</dbReference>
<feature type="region of interest" description="Disordered" evidence="2">
    <location>
        <begin position="178"/>
        <end position="197"/>
    </location>
</feature>
<feature type="coiled-coil region" evidence="1">
    <location>
        <begin position="117"/>
        <end position="144"/>
    </location>
</feature>
<evidence type="ECO:0000259" key="3">
    <source>
        <dbReference type="Pfam" id="PF03551"/>
    </source>
</evidence>
<reference evidence="4 5" key="1">
    <citation type="submission" date="2019-06" db="EMBL/GenBank/DDBJ databases">
        <title>Sequencing the genomes of 1000 actinobacteria strains.</title>
        <authorList>
            <person name="Klenk H.-P."/>
        </authorList>
    </citation>
    <scope>NUCLEOTIDE SEQUENCE [LARGE SCALE GENOMIC DNA]</scope>
    <source>
        <strain evidence="4 5">DSM 18082</strain>
    </source>
</reference>
<feature type="domain" description="Transcription regulator PadR N-terminal" evidence="3">
    <location>
        <begin position="12"/>
        <end position="93"/>
    </location>
</feature>
<dbReference type="PANTHER" id="PTHR33169:SF26">
    <property type="entry name" value="CONSERVED PROTEIN"/>
    <property type="match status" value="1"/>
</dbReference>
<dbReference type="SUPFAM" id="SSF46785">
    <property type="entry name" value="Winged helix' DNA-binding domain"/>
    <property type="match status" value="1"/>
</dbReference>
<sequence>MSRRAALLELAVLGLLHDAPMHGYELRKRLNTILGAFRALSYGTLYPCLRDLVARGWIAETSPDPAKATPAPSSRRARIVYELTAEGKERFQELLTDAGPAAWEDETFDVHFAFFARTEADVRLRILEGRRSRLEERLDAFRSAAVKNRERADAYTAELQRHGLESAEREVRWLSELISAERTGPPLPPGGGPAPQT</sequence>
<dbReference type="Gene3D" id="1.10.10.10">
    <property type="entry name" value="Winged helix-like DNA-binding domain superfamily/Winged helix DNA-binding domain"/>
    <property type="match status" value="1"/>
</dbReference>
<dbReference type="Pfam" id="PF03551">
    <property type="entry name" value="PadR"/>
    <property type="match status" value="1"/>
</dbReference>
<evidence type="ECO:0000256" key="1">
    <source>
        <dbReference type="SAM" id="Coils"/>
    </source>
</evidence>
<name>A0A542Z7N9_9MICO</name>
<proteinExistence type="predicted"/>
<comment type="caution">
    <text evidence="4">The sequence shown here is derived from an EMBL/GenBank/DDBJ whole genome shotgun (WGS) entry which is preliminary data.</text>
</comment>
<feature type="compositionally biased region" description="Pro residues" evidence="2">
    <location>
        <begin position="185"/>
        <end position="197"/>
    </location>
</feature>
<gene>
    <name evidence="4" type="ORF">FB474_3968</name>
</gene>
<organism evidence="4 5">
    <name type="scientific">Oryzihumus leptocrescens</name>
    <dbReference type="NCBI Taxonomy" id="297536"/>
    <lineage>
        <taxon>Bacteria</taxon>
        <taxon>Bacillati</taxon>
        <taxon>Actinomycetota</taxon>
        <taxon>Actinomycetes</taxon>
        <taxon>Micrococcales</taxon>
        <taxon>Intrasporangiaceae</taxon>
        <taxon>Oryzihumus</taxon>
    </lineage>
</organism>
<evidence type="ECO:0000313" key="5">
    <source>
        <dbReference type="Proteomes" id="UP000319514"/>
    </source>
</evidence>
<dbReference type="InterPro" id="IPR052509">
    <property type="entry name" value="Metal_resp_DNA-bind_regulator"/>
</dbReference>
<evidence type="ECO:0000256" key="2">
    <source>
        <dbReference type="SAM" id="MobiDB-lite"/>
    </source>
</evidence>
<keyword evidence="1" id="KW-0175">Coiled coil</keyword>
<keyword evidence="5" id="KW-1185">Reference proteome</keyword>
<evidence type="ECO:0000313" key="4">
    <source>
        <dbReference type="EMBL" id="TQL56352.1"/>
    </source>
</evidence>
<dbReference type="PANTHER" id="PTHR33169">
    <property type="entry name" value="PADR-FAMILY TRANSCRIPTIONAL REGULATOR"/>
    <property type="match status" value="1"/>
</dbReference>
<dbReference type="EMBL" id="VFOQ01000003">
    <property type="protein sequence ID" value="TQL56352.1"/>
    <property type="molecule type" value="Genomic_DNA"/>
</dbReference>
<dbReference type="Proteomes" id="UP000319514">
    <property type="component" value="Unassembled WGS sequence"/>
</dbReference>
<dbReference type="InterPro" id="IPR036388">
    <property type="entry name" value="WH-like_DNA-bd_sf"/>
</dbReference>
<dbReference type="GO" id="GO:0003677">
    <property type="term" value="F:DNA binding"/>
    <property type="evidence" value="ECO:0007669"/>
    <property type="project" value="UniProtKB-KW"/>
</dbReference>
<accession>A0A542Z7N9</accession>
<dbReference type="AlphaFoldDB" id="A0A542Z7N9"/>
<dbReference type="OrthoDB" id="2374094at2"/>